<proteinExistence type="inferred from homology"/>
<comment type="similarity">
    <text evidence="1">Belongs to the glycosyltransferase 2 family.</text>
</comment>
<dbReference type="PANTHER" id="PTHR22916">
    <property type="entry name" value="GLYCOSYLTRANSFERASE"/>
    <property type="match status" value="1"/>
</dbReference>
<accession>A0ABS4HDW6</accession>
<evidence type="ECO:0000313" key="6">
    <source>
        <dbReference type="Proteomes" id="UP001519328"/>
    </source>
</evidence>
<evidence type="ECO:0000256" key="2">
    <source>
        <dbReference type="ARBA" id="ARBA00022676"/>
    </source>
</evidence>
<organism evidence="5 6">
    <name type="scientific">Virgibacillus litoralis</name>
    <dbReference type="NCBI Taxonomy" id="578221"/>
    <lineage>
        <taxon>Bacteria</taxon>
        <taxon>Bacillati</taxon>
        <taxon>Bacillota</taxon>
        <taxon>Bacilli</taxon>
        <taxon>Bacillales</taxon>
        <taxon>Bacillaceae</taxon>
        <taxon>Virgibacillus</taxon>
    </lineage>
</organism>
<dbReference type="PANTHER" id="PTHR22916:SF51">
    <property type="entry name" value="GLYCOSYLTRANSFERASE EPSH-RELATED"/>
    <property type="match status" value="1"/>
</dbReference>
<keyword evidence="6" id="KW-1185">Reference proteome</keyword>
<dbReference type="Proteomes" id="UP001519328">
    <property type="component" value="Unassembled WGS sequence"/>
</dbReference>
<dbReference type="Gene3D" id="3.90.550.10">
    <property type="entry name" value="Spore Coat Polysaccharide Biosynthesis Protein SpsA, Chain A"/>
    <property type="match status" value="1"/>
</dbReference>
<comment type="caution">
    <text evidence="5">The sequence shown here is derived from an EMBL/GenBank/DDBJ whole genome shotgun (WGS) entry which is preliminary data.</text>
</comment>
<evidence type="ECO:0000256" key="1">
    <source>
        <dbReference type="ARBA" id="ARBA00006739"/>
    </source>
</evidence>
<keyword evidence="3" id="KW-0808">Transferase</keyword>
<sequence>MSGDICDEYAAKDDRIHVVHKQNGGVSSARNRGIDIAKGDYIGFVDPDDTIESTMYSELFRAIKHSKADIVICPIRIINLRNETTTITPIWNNQTGVIDENTIREDIIPSIIDNNNYSIASSVNKLYKKSLFNTDELIRFDEDKDHSEDARLNFRLITIVNSLVYINSPLYNYYIRNRDSLTNIFMPNFHENILDNKNFLIKLCKEYNKEDKIANVRDYFTGVTLNYMHKVIMNNDLTKHDKYKVLKSIMENDEFVSDISVYNCPSHFYKILKILCIKRRTKAFMKLIRLKMTIKLIY</sequence>
<name>A0ABS4HDW6_9BACI</name>
<evidence type="ECO:0000256" key="3">
    <source>
        <dbReference type="ARBA" id="ARBA00022679"/>
    </source>
</evidence>
<feature type="domain" description="Glycosyltransferase 2-like" evidence="4">
    <location>
        <begin position="4"/>
        <end position="132"/>
    </location>
</feature>
<dbReference type="InterPro" id="IPR001173">
    <property type="entry name" value="Glyco_trans_2-like"/>
</dbReference>
<evidence type="ECO:0000259" key="4">
    <source>
        <dbReference type="Pfam" id="PF00535"/>
    </source>
</evidence>
<dbReference type="EMBL" id="JAGGKK010000009">
    <property type="protein sequence ID" value="MBP1949048.1"/>
    <property type="molecule type" value="Genomic_DNA"/>
</dbReference>
<keyword evidence="2" id="KW-0328">Glycosyltransferase</keyword>
<protein>
    <submittedName>
        <fullName evidence="5">Glycosyltransferase involved in cell wall biosynthesis</fullName>
    </submittedName>
</protein>
<dbReference type="Pfam" id="PF00535">
    <property type="entry name" value="Glycos_transf_2"/>
    <property type="match status" value="1"/>
</dbReference>
<dbReference type="InterPro" id="IPR029044">
    <property type="entry name" value="Nucleotide-diphossugar_trans"/>
</dbReference>
<gene>
    <name evidence="5" type="ORF">J2Z82_001985</name>
</gene>
<reference evidence="5 6" key="1">
    <citation type="submission" date="2021-03" db="EMBL/GenBank/DDBJ databases">
        <title>Genomic Encyclopedia of Type Strains, Phase IV (KMG-IV): sequencing the most valuable type-strain genomes for metagenomic binning, comparative biology and taxonomic classification.</title>
        <authorList>
            <person name="Goeker M."/>
        </authorList>
    </citation>
    <scope>NUCLEOTIDE SEQUENCE [LARGE SCALE GENOMIC DNA]</scope>
    <source>
        <strain evidence="5 6">DSM 21085</strain>
    </source>
</reference>
<dbReference type="SUPFAM" id="SSF53448">
    <property type="entry name" value="Nucleotide-diphospho-sugar transferases"/>
    <property type="match status" value="1"/>
</dbReference>
<evidence type="ECO:0000313" key="5">
    <source>
        <dbReference type="EMBL" id="MBP1949048.1"/>
    </source>
</evidence>